<accession>A0A1C6V0I8</accession>
<evidence type="ECO:0000313" key="1">
    <source>
        <dbReference type="EMBL" id="SCL59809.1"/>
    </source>
</evidence>
<dbReference type="CDD" id="cd02440">
    <property type="entry name" value="AdoMet_MTases"/>
    <property type="match status" value="1"/>
</dbReference>
<dbReference type="EMBL" id="FMHY01000002">
    <property type="protein sequence ID" value="SCL59809.1"/>
    <property type="molecule type" value="Genomic_DNA"/>
</dbReference>
<keyword evidence="1" id="KW-0808">Transferase</keyword>
<dbReference type="RefSeq" id="WP_091120861.1">
    <property type="nucleotide sequence ID" value="NZ_FMHY01000002.1"/>
</dbReference>
<sequence length="253" mass="26979">MVRPDAISDPRVRSVLDRMNAENIASFEKVNSRAMAADTWSSDPFDFAECPLSISTELGELLYLLTRATRATRAVDFATSVGTSLIYLAAAIRDNGGGIVIGSELVPAKVEIARKNVAEAGLSPFVEIRTGDARSTLADVGGPVDIAVIDGFQASDQGWSPAGGSSLALEVLRLLTPQLRPGAMLINDNAEPDYLEHVRTPANGFHSTWIPLMPQLSEADRRKVGALMQALPADSPLRALMPTVPGAELSVRD</sequence>
<dbReference type="SUPFAM" id="SSF53335">
    <property type="entry name" value="S-adenosyl-L-methionine-dependent methyltransferases"/>
    <property type="match status" value="1"/>
</dbReference>
<keyword evidence="1" id="KW-0489">Methyltransferase</keyword>
<dbReference type="GO" id="GO:0008168">
    <property type="term" value="F:methyltransferase activity"/>
    <property type="evidence" value="ECO:0007669"/>
    <property type="project" value="UniProtKB-KW"/>
</dbReference>
<dbReference type="InterPro" id="IPR029063">
    <property type="entry name" value="SAM-dependent_MTases_sf"/>
</dbReference>
<protein>
    <submittedName>
        <fullName evidence="1">Predicted O-methyltransferase YrrM</fullName>
    </submittedName>
</protein>
<organism evidence="1 2">
    <name type="scientific">Micromonospora eburnea</name>
    <dbReference type="NCBI Taxonomy" id="227316"/>
    <lineage>
        <taxon>Bacteria</taxon>
        <taxon>Bacillati</taxon>
        <taxon>Actinomycetota</taxon>
        <taxon>Actinomycetes</taxon>
        <taxon>Micromonosporales</taxon>
        <taxon>Micromonosporaceae</taxon>
        <taxon>Micromonospora</taxon>
    </lineage>
</organism>
<dbReference type="PANTHER" id="PTHR43167">
    <property type="entry name" value="PUTATIVE (AFU_ORTHOLOGUE AFUA_6G01830)-RELATED"/>
    <property type="match status" value="1"/>
</dbReference>
<dbReference type="OrthoDB" id="9799672at2"/>
<dbReference type="Gene3D" id="3.40.50.150">
    <property type="entry name" value="Vaccinia Virus protein VP39"/>
    <property type="match status" value="1"/>
</dbReference>
<proteinExistence type="predicted"/>
<gene>
    <name evidence="1" type="ORF">GA0070604_4147</name>
</gene>
<dbReference type="PANTHER" id="PTHR43167:SF1">
    <property type="entry name" value="PUTATIVE (AFU_ORTHOLOGUE AFUA_6G01830)-RELATED"/>
    <property type="match status" value="1"/>
</dbReference>
<reference evidence="2" key="1">
    <citation type="submission" date="2016-06" db="EMBL/GenBank/DDBJ databases">
        <authorList>
            <person name="Varghese N."/>
            <person name="Submissions Spin"/>
        </authorList>
    </citation>
    <scope>NUCLEOTIDE SEQUENCE [LARGE SCALE GENOMIC DNA]</scope>
    <source>
        <strain evidence="2">DSM 44814</strain>
    </source>
</reference>
<evidence type="ECO:0000313" key="2">
    <source>
        <dbReference type="Proteomes" id="UP000199696"/>
    </source>
</evidence>
<dbReference type="STRING" id="227316.GA0070604_4147"/>
<keyword evidence="2" id="KW-1185">Reference proteome</keyword>
<name>A0A1C6V0I8_9ACTN</name>
<dbReference type="AlphaFoldDB" id="A0A1C6V0I8"/>
<dbReference type="Proteomes" id="UP000199696">
    <property type="component" value="Unassembled WGS sequence"/>
</dbReference>
<dbReference type="Pfam" id="PF13578">
    <property type="entry name" value="Methyltransf_24"/>
    <property type="match status" value="1"/>
</dbReference>
<dbReference type="GO" id="GO:0032259">
    <property type="term" value="P:methylation"/>
    <property type="evidence" value="ECO:0007669"/>
    <property type="project" value="UniProtKB-KW"/>
</dbReference>